<dbReference type="InterPro" id="IPR023885">
    <property type="entry name" value="4Fe4S-binding_SPASM_dom"/>
</dbReference>
<dbReference type="Pfam" id="PF04055">
    <property type="entry name" value="Radical_SAM"/>
    <property type="match status" value="1"/>
</dbReference>
<dbReference type="InterPro" id="IPR058240">
    <property type="entry name" value="rSAM_sf"/>
</dbReference>
<evidence type="ECO:0000313" key="9">
    <source>
        <dbReference type="EMBL" id="AMD93780.1"/>
    </source>
</evidence>
<dbReference type="EMBL" id="CP014230">
    <property type="protein sequence ID" value="AMD93780.1"/>
    <property type="molecule type" value="Genomic_DNA"/>
</dbReference>
<dbReference type="InterPro" id="IPR007197">
    <property type="entry name" value="rSAM"/>
</dbReference>
<dbReference type="KEGG" id="doa:AXF15_12170"/>
<dbReference type="RefSeq" id="WP_066607992.1">
    <property type="nucleotide sequence ID" value="NZ_CP014230.1"/>
</dbReference>
<accession>A0A0X8JRY3</accession>
<sequence>MNRRYQRAYVEITNVCNLRCGFCAPPVRPAAFMEPDFFASVLKQLRPLTGEICLHVLGEPLGHPQFPVFPALCDQTGMSVNLTTNATLLPLHRQNILNAPALRQINFSLHSLLQGKEPDFSILEHVLAFCTEAMEKRPDLYVNLRLWNLDSLTFPRENALSGRLLERVAEYFGADVQVPPGRKSRRLRGRVYLHRDTRFSWPGSATIPERERGCCHGLNTHFAILADGTVCPCCLDAGGRLALGNVRHADLEEILDGPRAAAMREGFAQGRLVEKQCRTCSYCRRFRTPRH</sequence>
<dbReference type="SUPFAM" id="SSF102114">
    <property type="entry name" value="Radical SAM enzymes"/>
    <property type="match status" value="1"/>
</dbReference>
<dbReference type="SFLD" id="SFLDS00029">
    <property type="entry name" value="Radical_SAM"/>
    <property type="match status" value="1"/>
</dbReference>
<dbReference type="GO" id="GO:0046872">
    <property type="term" value="F:metal ion binding"/>
    <property type="evidence" value="ECO:0007669"/>
    <property type="project" value="UniProtKB-KW"/>
</dbReference>
<keyword evidence="6" id="KW-0408">Iron</keyword>
<dbReference type="Proteomes" id="UP000063964">
    <property type="component" value="Chromosome"/>
</dbReference>
<name>A0A0X8JRY3_9BACT</name>
<keyword evidence="5" id="KW-0560">Oxidoreductase</keyword>
<comment type="cofactor">
    <cofactor evidence="1">
        <name>[4Fe-4S] cluster</name>
        <dbReference type="ChEBI" id="CHEBI:49883"/>
    </cofactor>
</comment>
<keyword evidence="7" id="KW-0411">Iron-sulfur</keyword>
<evidence type="ECO:0000256" key="3">
    <source>
        <dbReference type="ARBA" id="ARBA00022691"/>
    </source>
</evidence>
<keyword evidence="3" id="KW-0949">S-adenosyl-L-methionine</keyword>
<dbReference type="InterPro" id="IPR000385">
    <property type="entry name" value="MoaA_NifB_PqqE_Fe-S-bd_CS"/>
</dbReference>
<evidence type="ECO:0000256" key="5">
    <source>
        <dbReference type="ARBA" id="ARBA00023002"/>
    </source>
</evidence>
<dbReference type="PROSITE" id="PS01305">
    <property type="entry name" value="MOAA_NIFB_PQQE"/>
    <property type="match status" value="1"/>
</dbReference>
<feature type="domain" description="Radical SAM core" evidence="8">
    <location>
        <begin position="2"/>
        <end position="200"/>
    </location>
</feature>
<dbReference type="GO" id="GO:0016491">
    <property type="term" value="F:oxidoreductase activity"/>
    <property type="evidence" value="ECO:0007669"/>
    <property type="project" value="UniProtKB-KW"/>
</dbReference>
<dbReference type="Pfam" id="PF13186">
    <property type="entry name" value="SPASM"/>
    <property type="match status" value="1"/>
</dbReference>
<keyword evidence="10" id="KW-1185">Reference proteome</keyword>
<dbReference type="PANTHER" id="PTHR11228:SF7">
    <property type="entry name" value="PQQA PEPTIDE CYCLASE"/>
    <property type="match status" value="1"/>
</dbReference>
<dbReference type="PANTHER" id="PTHR11228">
    <property type="entry name" value="RADICAL SAM DOMAIN PROTEIN"/>
    <property type="match status" value="1"/>
</dbReference>
<dbReference type="Gene3D" id="3.20.20.70">
    <property type="entry name" value="Aldolase class I"/>
    <property type="match status" value="1"/>
</dbReference>
<dbReference type="GO" id="GO:0051539">
    <property type="term" value="F:4 iron, 4 sulfur cluster binding"/>
    <property type="evidence" value="ECO:0007669"/>
    <property type="project" value="UniProtKB-KW"/>
</dbReference>
<dbReference type="InterPro" id="IPR050377">
    <property type="entry name" value="Radical_SAM_PqqE_MftC-like"/>
</dbReference>
<evidence type="ECO:0000256" key="6">
    <source>
        <dbReference type="ARBA" id="ARBA00023004"/>
    </source>
</evidence>
<keyword evidence="4" id="KW-0479">Metal-binding</keyword>
<evidence type="ECO:0000259" key="8">
    <source>
        <dbReference type="PROSITE" id="PS51918"/>
    </source>
</evidence>
<keyword evidence="2" id="KW-0004">4Fe-4S</keyword>
<evidence type="ECO:0000256" key="1">
    <source>
        <dbReference type="ARBA" id="ARBA00001966"/>
    </source>
</evidence>
<evidence type="ECO:0000256" key="2">
    <source>
        <dbReference type="ARBA" id="ARBA00022485"/>
    </source>
</evidence>
<dbReference type="PROSITE" id="PS51918">
    <property type="entry name" value="RADICAL_SAM"/>
    <property type="match status" value="1"/>
</dbReference>
<dbReference type="AlphaFoldDB" id="A0A0X8JRY3"/>
<dbReference type="InterPro" id="IPR013785">
    <property type="entry name" value="Aldolase_TIM"/>
</dbReference>
<reference evidence="10" key="1">
    <citation type="submission" date="2016-02" db="EMBL/GenBank/DDBJ databases">
        <authorList>
            <person name="Holder M.E."/>
            <person name="Ajami N.J."/>
            <person name="Petrosino J.F."/>
        </authorList>
    </citation>
    <scope>NUCLEOTIDE SEQUENCE [LARGE SCALE GENOMIC DNA]</scope>
    <source>
        <strain evidence="10">DSM 12838</strain>
    </source>
</reference>
<protein>
    <recommendedName>
        <fullName evidence="8">Radical SAM core domain-containing protein</fullName>
    </recommendedName>
</protein>
<dbReference type="STRING" id="888061.AXF15_12170"/>
<dbReference type="CDD" id="cd21122">
    <property type="entry name" value="SPASM_rSAM"/>
    <property type="match status" value="1"/>
</dbReference>
<proteinExistence type="predicted"/>
<evidence type="ECO:0000256" key="4">
    <source>
        <dbReference type="ARBA" id="ARBA00022723"/>
    </source>
</evidence>
<evidence type="ECO:0000313" key="10">
    <source>
        <dbReference type="Proteomes" id="UP000063964"/>
    </source>
</evidence>
<organism evidence="9 10">
    <name type="scientific">Desulfomicrobium orale DSM 12838</name>
    <dbReference type="NCBI Taxonomy" id="888061"/>
    <lineage>
        <taxon>Bacteria</taxon>
        <taxon>Pseudomonadati</taxon>
        <taxon>Thermodesulfobacteriota</taxon>
        <taxon>Desulfovibrionia</taxon>
        <taxon>Desulfovibrionales</taxon>
        <taxon>Desulfomicrobiaceae</taxon>
        <taxon>Desulfomicrobium</taxon>
    </lineage>
</organism>
<evidence type="ECO:0000256" key="7">
    <source>
        <dbReference type="ARBA" id="ARBA00023014"/>
    </source>
</evidence>
<gene>
    <name evidence="9" type="ORF">AXF15_12170</name>
</gene>
<dbReference type="CDD" id="cd01335">
    <property type="entry name" value="Radical_SAM"/>
    <property type="match status" value="1"/>
</dbReference>